<protein>
    <submittedName>
        <fullName evidence="2">Uncharacterized protein</fullName>
    </submittedName>
</protein>
<feature type="transmembrane region" description="Helical" evidence="1">
    <location>
        <begin position="104"/>
        <end position="126"/>
    </location>
</feature>
<organism evidence="2">
    <name type="scientific">Vibrio lentus</name>
    <dbReference type="NCBI Taxonomy" id="136468"/>
    <lineage>
        <taxon>Bacteria</taxon>
        <taxon>Pseudomonadati</taxon>
        <taxon>Pseudomonadota</taxon>
        <taxon>Gammaproteobacteria</taxon>
        <taxon>Vibrionales</taxon>
        <taxon>Vibrionaceae</taxon>
        <taxon>Vibrio</taxon>
    </lineage>
</organism>
<keyword evidence="1" id="KW-1133">Transmembrane helix</keyword>
<dbReference type="AlphaFoldDB" id="A0AB36XNP8"/>
<accession>A0AB36XNP8</accession>
<feature type="transmembrane region" description="Helical" evidence="1">
    <location>
        <begin position="46"/>
        <end position="66"/>
    </location>
</feature>
<evidence type="ECO:0000313" key="2">
    <source>
        <dbReference type="EMBL" id="PMK47304.1"/>
    </source>
</evidence>
<reference key="1">
    <citation type="submission" date="2016-07" db="EMBL/GenBank/DDBJ databases">
        <title>Nontailed viruses are major unrecognized killers of bacteria in the ocean.</title>
        <authorList>
            <person name="Kauffman K."/>
            <person name="Hussain F."/>
            <person name="Yang J."/>
            <person name="Arevalo P."/>
            <person name="Brown J."/>
            <person name="Cutler M."/>
            <person name="Kelly L."/>
            <person name="Polz M.F."/>
        </authorList>
    </citation>
    <scope>NUCLEOTIDE SEQUENCE [LARGE SCALE GENOMIC DNA]</scope>
    <source>
        <strain>10N.261.52.F7</strain>
    </source>
</reference>
<feature type="transmembrane region" description="Helical" evidence="1">
    <location>
        <begin position="73"/>
        <end position="92"/>
    </location>
</feature>
<keyword evidence="1" id="KW-0812">Transmembrane</keyword>
<sequence>MNSFLVISILFIVLPAISGSMAHYTDRARYLDLMSFRRSFDLQSWYLASVGVCITMVLALFTVKIFSGANVNLAAYTVFSLLLVLSLVWVYLEFPIGRYWTRLKYWIISAISIISLIVAFYSQLFIDQFVTVWTGYQSADFSTSQIALTLVVVPAVWVMVICFLLLFVYVAPMIMLISGIVKLALFSTAFGRSVCRFVINDTVKAIGVDDFQRKVFIRGAALLAIHVSFQVLPTHSLSYLAGDKFENQLKQVFLEGAYYSDASLCENIDNDLDVKIALLSKDRISIYKEGDSPEFTKGKCTFKESPYLKASTTDSSTQPVSQG</sequence>
<evidence type="ECO:0000256" key="1">
    <source>
        <dbReference type="SAM" id="Phobius"/>
    </source>
</evidence>
<gene>
    <name evidence="2" type="ORF">BCT99_17995</name>
</gene>
<reference evidence="2" key="3">
    <citation type="journal article" date="2018" name="Nature">
        <title>A major lineage of non-tailed dsDNA viruses as unrecognized killers of marine bacteria.</title>
        <authorList>
            <person name="Kauffman K.M."/>
            <person name="Hussain F.A."/>
            <person name="Yang J."/>
            <person name="Arevalo P."/>
            <person name="Brown J.M."/>
            <person name="Chang W.K."/>
            <person name="VanInsberghe D."/>
            <person name="Elsherbini J."/>
            <person name="Sharma R.S."/>
            <person name="Cutler M.B."/>
            <person name="Kelly L."/>
            <person name="Polz M.F."/>
        </authorList>
    </citation>
    <scope>NUCLEOTIDE SEQUENCE</scope>
    <source>
        <strain evidence="2">10N.261.52.F7</strain>
    </source>
</reference>
<comment type="caution">
    <text evidence="2">The sequence shown here is derived from an EMBL/GenBank/DDBJ whole genome shotgun (WGS) entry which is preliminary data.</text>
</comment>
<name>A0AB36XNP8_9VIBR</name>
<dbReference type="RefSeq" id="WP_102278695.1">
    <property type="nucleotide sequence ID" value="NZ_JAJGZN020000001.1"/>
</dbReference>
<dbReference type="EMBL" id="MCXM01000014">
    <property type="protein sequence ID" value="PMK47304.1"/>
    <property type="molecule type" value="Genomic_DNA"/>
</dbReference>
<proteinExistence type="predicted"/>
<feature type="transmembrane region" description="Helical" evidence="1">
    <location>
        <begin position="146"/>
        <end position="168"/>
    </location>
</feature>
<reference evidence="2" key="2">
    <citation type="submission" date="2016-07" db="EMBL/GenBank/DDBJ databases">
        <authorList>
            <person name="Kauffman K."/>
            <person name="Arevalo P."/>
            <person name="Polz M.F."/>
        </authorList>
    </citation>
    <scope>NUCLEOTIDE SEQUENCE</scope>
    <source>
        <strain evidence="2">10N.261.52.F7</strain>
    </source>
</reference>
<keyword evidence="1" id="KW-0472">Membrane</keyword>